<dbReference type="Proteomes" id="UP000319375">
    <property type="component" value="Unassembled WGS sequence"/>
</dbReference>
<organism evidence="7 8">
    <name type="scientific">Tsukamurella conjunctivitidis</name>
    <dbReference type="NCBI Taxonomy" id="2592068"/>
    <lineage>
        <taxon>Bacteria</taxon>
        <taxon>Bacillati</taxon>
        <taxon>Actinomycetota</taxon>
        <taxon>Actinomycetes</taxon>
        <taxon>Mycobacteriales</taxon>
        <taxon>Tsukamurellaceae</taxon>
        <taxon>Tsukamurella</taxon>
    </lineage>
</organism>
<evidence type="ECO:0000256" key="2">
    <source>
        <dbReference type="ARBA" id="ARBA00023125"/>
    </source>
</evidence>
<dbReference type="GO" id="GO:0003700">
    <property type="term" value="F:DNA-binding transcription factor activity"/>
    <property type="evidence" value="ECO:0007669"/>
    <property type="project" value="TreeGrafter"/>
</dbReference>
<comment type="caution">
    <text evidence="7">The sequence shown here is derived from an EMBL/GenBank/DDBJ whole genome shotgun (WGS) entry which is preliminary data.</text>
</comment>
<gene>
    <name evidence="7" type="ORF">FK530_14785</name>
</gene>
<dbReference type="InterPro" id="IPR050109">
    <property type="entry name" value="HTH-type_TetR-like_transc_reg"/>
</dbReference>
<feature type="compositionally biased region" description="Low complexity" evidence="5">
    <location>
        <begin position="7"/>
        <end position="17"/>
    </location>
</feature>
<evidence type="ECO:0000256" key="4">
    <source>
        <dbReference type="PROSITE-ProRule" id="PRU00335"/>
    </source>
</evidence>
<keyword evidence="3" id="KW-0804">Transcription</keyword>
<evidence type="ECO:0000256" key="3">
    <source>
        <dbReference type="ARBA" id="ARBA00023163"/>
    </source>
</evidence>
<protein>
    <submittedName>
        <fullName evidence="7">TetR/AcrR family transcriptional regulator</fullName>
    </submittedName>
</protein>
<keyword evidence="8" id="KW-1185">Reference proteome</keyword>
<name>A0A5C5S0V1_9ACTN</name>
<keyword evidence="2 4" id="KW-0238">DNA-binding</keyword>
<dbReference type="EMBL" id="VIGX01000007">
    <property type="protein sequence ID" value="TWS28330.1"/>
    <property type="molecule type" value="Genomic_DNA"/>
</dbReference>
<evidence type="ECO:0000313" key="7">
    <source>
        <dbReference type="EMBL" id="TWS28330.1"/>
    </source>
</evidence>
<dbReference type="Pfam" id="PF00440">
    <property type="entry name" value="TetR_N"/>
    <property type="match status" value="1"/>
</dbReference>
<sequence length="275" mass="30209">MTHTRSLRFSTVSSSSSDGPEHRFRSDPAEPARVETETASKVTQSVATLTVTLQVVGFDRRLEQSRGACGMNDATTGRRRAYAPRMAPEDRREHLLDAVLTVIVDHGVHKVSIETVAEAAHVSRPVVYKHFEDSAALLRASLAREEARAIAQCYDAARRARTQGGQDDVALALYANLLDMFTDSPDLWRAILQLVDSATPAFRLAVDRGREQAAAIAENVLTTDTPDDGADHQLYARMIVAMVIESGRLLLTRPDTFTKDRLISGASRAIHAYQP</sequence>
<dbReference type="InterPro" id="IPR001647">
    <property type="entry name" value="HTH_TetR"/>
</dbReference>
<keyword evidence="1" id="KW-0805">Transcription regulation</keyword>
<evidence type="ECO:0000313" key="8">
    <source>
        <dbReference type="Proteomes" id="UP000319375"/>
    </source>
</evidence>
<evidence type="ECO:0000256" key="5">
    <source>
        <dbReference type="SAM" id="MobiDB-lite"/>
    </source>
</evidence>
<dbReference type="PRINTS" id="PR00455">
    <property type="entry name" value="HTHTETR"/>
</dbReference>
<dbReference type="Gene3D" id="1.10.357.10">
    <property type="entry name" value="Tetracycline Repressor, domain 2"/>
    <property type="match status" value="1"/>
</dbReference>
<feature type="region of interest" description="Disordered" evidence="5">
    <location>
        <begin position="1"/>
        <end position="39"/>
    </location>
</feature>
<dbReference type="PANTHER" id="PTHR30055:SF234">
    <property type="entry name" value="HTH-TYPE TRANSCRIPTIONAL REGULATOR BETI"/>
    <property type="match status" value="1"/>
</dbReference>
<evidence type="ECO:0000259" key="6">
    <source>
        <dbReference type="PROSITE" id="PS50977"/>
    </source>
</evidence>
<dbReference type="PROSITE" id="PS50977">
    <property type="entry name" value="HTH_TETR_2"/>
    <property type="match status" value="1"/>
</dbReference>
<evidence type="ECO:0000256" key="1">
    <source>
        <dbReference type="ARBA" id="ARBA00023015"/>
    </source>
</evidence>
<dbReference type="GO" id="GO:0000976">
    <property type="term" value="F:transcription cis-regulatory region binding"/>
    <property type="evidence" value="ECO:0007669"/>
    <property type="project" value="TreeGrafter"/>
</dbReference>
<reference evidence="7 8" key="1">
    <citation type="submission" date="2019-06" db="EMBL/GenBank/DDBJ databases">
        <title>Tsukamurella conjunctivitidis sp. nov., Tsukamurella assacharolytica sp. nov. and Tsukamurella sputae sp. nov. isolated from patients with conjunctivitis, bacteraemia (lymphoma) and respiratory infection (sputum) in Hong Kong.</title>
        <authorList>
            <person name="Teng J.L.L."/>
            <person name="Lee H.H."/>
            <person name="Fong J.Y.H."/>
            <person name="Fok K.M.N."/>
            <person name="Lau S.K.P."/>
            <person name="Woo P.C.Y."/>
        </authorList>
    </citation>
    <scope>NUCLEOTIDE SEQUENCE [LARGE SCALE GENOMIC DNA]</scope>
    <source>
        <strain evidence="7 8">HKU72</strain>
    </source>
</reference>
<accession>A0A5C5S0V1</accession>
<dbReference type="SUPFAM" id="SSF46689">
    <property type="entry name" value="Homeodomain-like"/>
    <property type="match status" value="1"/>
</dbReference>
<proteinExistence type="predicted"/>
<dbReference type="PANTHER" id="PTHR30055">
    <property type="entry name" value="HTH-TYPE TRANSCRIPTIONAL REGULATOR RUTR"/>
    <property type="match status" value="1"/>
</dbReference>
<feature type="DNA-binding region" description="H-T-H motif" evidence="4">
    <location>
        <begin position="112"/>
        <end position="131"/>
    </location>
</feature>
<dbReference type="AlphaFoldDB" id="A0A5C5S0V1"/>
<feature type="compositionally biased region" description="Basic and acidic residues" evidence="5">
    <location>
        <begin position="19"/>
        <end position="38"/>
    </location>
</feature>
<dbReference type="InterPro" id="IPR009057">
    <property type="entry name" value="Homeodomain-like_sf"/>
</dbReference>
<feature type="domain" description="HTH tetR-type" evidence="6">
    <location>
        <begin position="89"/>
        <end position="149"/>
    </location>
</feature>